<keyword evidence="2" id="KW-1185">Reference proteome</keyword>
<sequence length="45" mass="5049">MNLSQQLMKQKDVVGTSTFTYPKKQITTQAISDGKTIDSITFKPE</sequence>
<gene>
    <name evidence="1" type="ORF">DSOL_2007</name>
</gene>
<name>A0A1Q8QXR0_9FIRM</name>
<dbReference type="Proteomes" id="UP000186102">
    <property type="component" value="Unassembled WGS sequence"/>
</dbReference>
<comment type="caution">
    <text evidence="1">The sequence shown here is derived from an EMBL/GenBank/DDBJ whole genome shotgun (WGS) entry which is preliminary data.</text>
</comment>
<dbReference type="AlphaFoldDB" id="A0A1Q8QXR0"/>
<evidence type="ECO:0000313" key="2">
    <source>
        <dbReference type="Proteomes" id="UP000186102"/>
    </source>
</evidence>
<organism evidence="1 2">
    <name type="scientific">Desulfosporosinus metallidurans</name>
    <dbReference type="NCBI Taxonomy" id="1888891"/>
    <lineage>
        <taxon>Bacteria</taxon>
        <taxon>Bacillati</taxon>
        <taxon>Bacillota</taxon>
        <taxon>Clostridia</taxon>
        <taxon>Eubacteriales</taxon>
        <taxon>Desulfitobacteriaceae</taxon>
        <taxon>Desulfosporosinus</taxon>
    </lineage>
</organism>
<dbReference type="EMBL" id="MLBF01000011">
    <property type="protein sequence ID" value="OLN32134.1"/>
    <property type="molecule type" value="Genomic_DNA"/>
</dbReference>
<evidence type="ECO:0000313" key="1">
    <source>
        <dbReference type="EMBL" id="OLN32134.1"/>
    </source>
</evidence>
<accession>A0A1Q8QXR0</accession>
<reference evidence="1 2" key="1">
    <citation type="submission" date="2016-09" db="EMBL/GenBank/DDBJ databases">
        <title>Complete genome of Desulfosporosinus sp. OL.</title>
        <authorList>
            <person name="Mardanov A."/>
            <person name="Beletsky A."/>
            <person name="Panova A."/>
            <person name="Karnachuk O."/>
            <person name="Ravin N."/>
        </authorList>
    </citation>
    <scope>NUCLEOTIDE SEQUENCE [LARGE SCALE GENOMIC DNA]</scope>
    <source>
        <strain evidence="1 2">OL</strain>
    </source>
</reference>
<protein>
    <submittedName>
        <fullName evidence="1">Uncharacterized protein</fullName>
    </submittedName>
</protein>
<proteinExistence type="predicted"/>